<comment type="subcellular location">
    <subcellularLocation>
        <location evidence="1">Cell membrane</location>
        <topology evidence="1">Multi-pass membrane protein</topology>
    </subcellularLocation>
</comment>
<keyword evidence="5 7" id="KW-1133">Transmembrane helix</keyword>
<evidence type="ECO:0000313" key="9">
    <source>
        <dbReference type="Proteomes" id="UP000494330"/>
    </source>
</evidence>
<feature type="transmembrane region" description="Helical" evidence="7">
    <location>
        <begin position="441"/>
        <end position="459"/>
    </location>
</feature>
<evidence type="ECO:0000256" key="4">
    <source>
        <dbReference type="ARBA" id="ARBA00022692"/>
    </source>
</evidence>
<keyword evidence="4 7" id="KW-0812">Transmembrane</keyword>
<name>A0A6J5F572_9BURK</name>
<keyword evidence="9" id="KW-1185">Reference proteome</keyword>
<dbReference type="AlphaFoldDB" id="A0A6J5F572"/>
<reference evidence="8 9" key="1">
    <citation type="submission" date="2019-09" db="EMBL/GenBank/DDBJ databases">
        <authorList>
            <person name="Depoorter E."/>
        </authorList>
    </citation>
    <scope>NUCLEOTIDE SEQUENCE [LARGE SCALE GENOMIC DNA]</scope>
    <source>
        <strain evidence="8">LMG 30113</strain>
    </source>
</reference>
<dbReference type="RefSeq" id="WP_081896678.1">
    <property type="nucleotide sequence ID" value="NZ_CABVQD010000031.1"/>
</dbReference>
<feature type="transmembrane region" description="Helical" evidence="7">
    <location>
        <begin position="365"/>
        <end position="382"/>
    </location>
</feature>
<dbReference type="Pfam" id="PF04632">
    <property type="entry name" value="FUSC"/>
    <property type="match status" value="1"/>
</dbReference>
<feature type="transmembrane region" description="Helical" evidence="7">
    <location>
        <begin position="466"/>
        <end position="483"/>
    </location>
</feature>
<keyword evidence="2" id="KW-0813">Transport</keyword>
<evidence type="ECO:0000256" key="3">
    <source>
        <dbReference type="ARBA" id="ARBA00022475"/>
    </source>
</evidence>
<feature type="transmembrane region" description="Helical" evidence="7">
    <location>
        <begin position="149"/>
        <end position="170"/>
    </location>
</feature>
<keyword evidence="3" id="KW-1003">Cell membrane</keyword>
<feature type="transmembrane region" description="Helical" evidence="7">
    <location>
        <begin position="388"/>
        <end position="405"/>
    </location>
</feature>
<dbReference type="GO" id="GO:0022857">
    <property type="term" value="F:transmembrane transporter activity"/>
    <property type="evidence" value="ECO:0007669"/>
    <property type="project" value="InterPro"/>
</dbReference>
<proteinExistence type="predicted"/>
<accession>A0A6J5F572</accession>
<feature type="transmembrane region" description="Helical" evidence="7">
    <location>
        <begin position="417"/>
        <end position="435"/>
    </location>
</feature>
<sequence>MNDSLIFSYLTPSRDAVKAAIRISVSVWGAMIIAFLMNFEHPVWAMITGLISFFAPDQGQVVKKCLYQCISTIVGGVAGLLLASLTAQSPFFAAIGLAFLVAIASALSYHSRDANYTFCFAIFSVTVAIVVMVPVFIGTSSETIAEVFIDRVGTVLAGVVWVSLVSTALWPKFNLESLKKASGNLAVSALKIGCLFTGDERVFKDQIHALFGSLIACEDLASHCTMEGVRGKRTAKGAREVNRMVVDVVAIAYALRRAYSAATPAGRQFVSTEIAGLARQTESAAADPARLGSFLRDRIDALKAESATRNGPDGAGFGQIMSEDLINLFGLLGKIFERHGKLEQDVKDAPVGIVVRRHLQIRNTLVNGFRSFLYCLAAFGVWYSTGWVYGFLIVVVPTVLSIVLGKAPHQEVLLKKIAIGVGVGIVAGLPVYVLLAGAPSAVELLVVTAAPALFIGLLGLSRLDSFAYSLGYALSYLIVVLPMNSHEVTLNVSFAVERSLCVGVGTILLAILFVILPRTPFLGRDTRSEQAFQGEMKRAFRSRPDPSHLADWHREIALIVDKAVSICAEVDAARKTDVLRAAGRCISVVWQVARVESWLEKRVDAGQSASLLKPWKVEILDTFVKGRHSIVKPLSNRLAEASAPECRRLAMDRFVVEHDYLIGQVLEERSQEQK</sequence>
<feature type="transmembrane region" description="Helical" evidence="7">
    <location>
        <begin position="20"/>
        <end position="39"/>
    </location>
</feature>
<evidence type="ECO:0000256" key="1">
    <source>
        <dbReference type="ARBA" id="ARBA00004651"/>
    </source>
</evidence>
<dbReference type="PANTHER" id="PTHR30509:SF9">
    <property type="entry name" value="MULTIDRUG RESISTANCE PROTEIN MDTO"/>
    <property type="match status" value="1"/>
</dbReference>
<gene>
    <name evidence="8" type="ORF">BPA30113_06155</name>
</gene>
<evidence type="ECO:0000256" key="6">
    <source>
        <dbReference type="ARBA" id="ARBA00023136"/>
    </source>
</evidence>
<dbReference type="EMBL" id="CABVQD010000031">
    <property type="protein sequence ID" value="VWC28681.1"/>
    <property type="molecule type" value="Genomic_DNA"/>
</dbReference>
<evidence type="ECO:0000256" key="5">
    <source>
        <dbReference type="ARBA" id="ARBA00022989"/>
    </source>
</evidence>
<feature type="transmembrane region" description="Helical" evidence="7">
    <location>
        <begin position="65"/>
        <end position="85"/>
    </location>
</feature>
<feature type="transmembrane region" description="Helical" evidence="7">
    <location>
        <begin position="495"/>
        <end position="516"/>
    </location>
</feature>
<evidence type="ECO:0000256" key="7">
    <source>
        <dbReference type="SAM" id="Phobius"/>
    </source>
</evidence>
<evidence type="ECO:0000256" key="2">
    <source>
        <dbReference type="ARBA" id="ARBA00022448"/>
    </source>
</evidence>
<feature type="transmembrane region" description="Helical" evidence="7">
    <location>
        <begin position="116"/>
        <end position="137"/>
    </location>
</feature>
<organism evidence="8 9">
    <name type="scientific">Burkholderia paludis</name>
    <dbReference type="NCBI Taxonomy" id="1506587"/>
    <lineage>
        <taxon>Bacteria</taxon>
        <taxon>Pseudomonadati</taxon>
        <taxon>Pseudomonadota</taxon>
        <taxon>Betaproteobacteria</taxon>
        <taxon>Burkholderiales</taxon>
        <taxon>Burkholderiaceae</taxon>
        <taxon>Burkholderia</taxon>
        <taxon>Burkholderia cepacia complex</taxon>
    </lineage>
</organism>
<evidence type="ECO:0000313" key="8">
    <source>
        <dbReference type="EMBL" id="VWC28681.1"/>
    </source>
</evidence>
<dbReference type="GO" id="GO:0005886">
    <property type="term" value="C:plasma membrane"/>
    <property type="evidence" value="ECO:0007669"/>
    <property type="project" value="UniProtKB-SubCell"/>
</dbReference>
<protein>
    <submittedName>
        <fullName evidence="8">Fusaric acid resistance protein</fullName>
    </submittedName>
</protein>
<feature type="transmembrane region" description="Helical" evidence="7">
    <location>
        <begin position="91"/>
        <end position="109"/>
    </location>
</feature>
<keyword evidence="6 7" id="KW-0472">Membrane</keyword>
<dbReference type="InterPro" id="IPR006726">
    <property type="entry name" value="PHBA_efflux_AaeB/fusaric-R"/>
</dbReference>
<dbReference type="Proteomes" id="UP000494330">
    <property type="component" value="Unassembled WGS sequence"/>
</dbReference>
<dbReference type="PANTHER" id="PTHR30509">
    <property type="entry name" value="P-HYDROXYBENZOIC ACID EFFLUX PUMP SUBUNIT-RELATED"/>
    <property type="match status" value="1"/>
</dbReference>